<reference evidence="1 2" key="1">
    <citation type="submission" date="2019-05" db="EMBL/GenBank/DDBJ databases">
        <title>Emergence of the Ug99 lineage of the wheat stem rust pathogen through somatic hybridization.</title>
        <authorList>
            <person name="Li F."/>
            <person name="Upadhyaya N.M."/>
            <person name="Sperschneider J."/>
            <person name="Matny O."/>
            <person name="Nguyen-Phuc H."/>
            <person name="Mago R."/>
            <person name="Raley C."/>
            <person name="Miller M.E."/>
            <person name="Silverstein K.A.T."/>
            <person name="Henningsen E."/>
            <person name="Hirsch C.D."/>
            <person name="Visser B."/>
            <person name="Pretorius Z.A."/>
            <person name="Steffenson B.J."/>
            <person name="Schwessinger B."/>
            <person name="Dodds P.N."/>
            <person name="Figueroa M."/>
        </authorList>
    </citation>
    <scope>NUCLEOTIDE SEQUENCE [LARGE SCALE GENOMIC DNA]</scope>
    <source>
        <strain evidence="1 2">Ug99</strain>
    </source>
</reference>
<gene>
    <name evidence="1" type="ORF">PGTUg99_000669</name>
</gene>
<evidence type="ECO:0000313" key="1">
    <source>
        <dbReference type="EMBL" id="KAA1125001.1"/>
    </source>
</evidence>
<evidence type="ECO:0000313" key="2">
    <source>
        <dbReference type="Proteomes" id="UP000325313"/>
    </source>
</evidence>
<dbReference type="EMBL" id="VDEP01000190">
    <property type="protein sequence ID" value="KAA1125001.1"/>
    <property type="molecule type" value="Genomic_DNA"/>
</dbReference>
<organism evidence="1 2">
    <name type="scientific">Puccinia graminis f. sp. tritici</name>
    <dbReference type="NCBI Taxonomy" id="56615"/>
    <lineage>
        <taxon>Eukaryota</taxon>
        <taxon>Fungi</taxon>
        <taxon>Dikarya</taxon>
        <taxon>Basidiomycota</taxon>
        <taxon>Pucciniomycotina</taxon>
        <taxon>Pucciniomycetes</taxon>
        <taxon>Pucciniales</taxon>
        <taxon>Pucciniaceae</taxon>
        <taxon>Puccinia</taxon>
    </lineage>
</organism>
<dbReference type="Proteomes" id="UP000325313">
    <property type="component" value="Unassembled WGS sequence"/>
</dbReference>
<protein>
    <submittedName>
        <fullName evidence="1">Uncharacterized protein</fullName>
    </submittedName>
</protein>
<name>A0A5B0RGI2_PUCGR</name>
<accession>A0A5B0RGI2</accession>
<proteinExistence type="predicted"/>
<sequence>MLTMIALNRFASELPEEPDESAYNQLVERVKGYAKRGPLMAKEAVELGLLTGTMYKEELLSKIILGENPLVLDETDQRSMEKKGKSFSRKL</sequence>
<comment type="caution">
    <text evidence="1">The sequence shown here is derived from an EMBL/GenBank/DDBJ whole genome shotgun (WGS) entry which is preliminary data.</text>
</comment>
<dbReference type="AlphaFoldDB" id="A0A5B0RGI2"/>